<gene>
    <name evidence="6" type="ORF">PTQ27_10870</name>
</gene>
<feature type="compositionally biased region" description="Basic and acidic residues" evidence="4">
    <location>
        <begin position="434"/>
        <end position="457"/>
    </location>
</feature>
<evidence type="ECO:0000256" key="2">
    <source>
        <dbReference type="ARBA" id="ARBA00022971"/>
    </source>
</evidence>
<keyword evidence="7" id="KW-1185">Reference proteome</keyword>
<evidence type="ECO:0000313" key="7">
    <source>
        <dbReference type="Proteomes" id="UP001221909"/>
    </source>
</evidence>
<accession>A0ABT5MU16</accession>
<sequence length="457" mass="54389">MAIYHLNVRYCSKSKGQSAQAKNEYINRNDKYSKRLDDLQFSGFGNMPKFAENNPQKFWQASDIYERANARVCTEIVFALPRELHLEQQQELVQSFINSTVNSERNKLPYSFAIHNDKANNNPHCHLIFSERQLDGIERSEEQFFKRANSKNAELGGTKKTADFRDRDFIKAVRKTWSEQANFALEKHGYAARIDERSYQEQGIEKEPRARLDRVTWQELQQLEQTAGIYGEVIERKRQQIADEKAEIAKNASKNVLEPLSQKGDTKHEQKQKVAENRKESVSQAEFDRFLIENWLEPNQKFINACEKREKMRSEWEQYGKDLERINGDYKALDEQKQGFLGLWESKEQKQAKQDLENEYNRIKALRNEKAKEHDEYNDKVNQYEKDTIEPLRKQIEKFRADNPELKMRNPYQLRSMQFEGIEQWHKKSQQRQLELERNEQKRTQERKTSRERGFSL</sequence>
<feature type="domain" description="MobA/MobL protein" evidence="5">
    <location>
        <begin position="20"/>
        <end position="211"/>
    </location>
</feature>
<keyword evidence="3" id="KW-0175">Coiled coil</keyword>
<evidence type="ECO:0000256" key="4">
    <source>
        <dbReference type="SAM" id="MobiDB-lite"/>
    </source>
</evidence>
<evidence type="ECO:0000313" key="6">
    <source>
        <dbReference type="EMBL" id="MDD0824961.1"/>
    </source>
</evidence>
<evidence type="ECO:0000259" key="5">
    <source>
        <dbReference type="Pfam" id="PF03389"/>
    </source>
</evidence>
<evidence type="ECO:0000256" key="3">
    <source>
        <dbReference type="SAM" id="Coils"/>
    </source>
</evidence>
<organism evidence="6 7">
    <name type="scientific">Mannheimia cairinae</name>
    <dbReference type="NCBI Taxonomy" id="3025936"/>
    <lineage>
        <taxon>Bacteria</taxon>
        <taxon>Pseudomonadati</taxon>
        <taxon>Pseudomonadota</taxon>
        <taxon>Gammaproteobacteria</taxon>
        <taxon>Pasteurellales</taxon>
        <taxon>Pasteurellaceae</taxon>
        <taxon>Mannheimia</taxon>
    </lineage>
</organism>
<keyword evidence="2" id="KW-0184">Conjugation</keyword>
<name>A0ABT5MU16_9PAST</name>
<dbReference type="EMBL" id="JAQSJE010000010">
    <property type="protein sequence ID" value="MDD0824961.1"/>
    <property type="molecule type" value="Genomic_DNA"/>
</dbReference>
<dbReference type="InterPro" id="IPR005053">
    <property type="entry name" value="MobA_MobL"/>
</dbReference>
<comment type="caution">
    <text evidence="6">The sequence shown here is derived from an EMBL/GenBank/DDBJ whole genome shotgun (WGS) entry which is preliminary data.</text>
</comment>
<dbReference type="Proteomes" id="UP001221909">
    <property type="component" value="Unassembled WGS sequence"/>
</dbReference>
<feature type="region of interest" description="Disordered" evidence="4">
    <location>
        <begin position="252"/>
        <end position="280"/>
    </location>
</feature>
<protein>
    <submittedName>
        <fullName evidence="6">MobA/MobL family protein</fullName>
    </submittedName>
</protein>
<feature type="coiled-coil region" evidence="3">
    <location>
        <begin position="346"/>
        <end position="387"/>
    </location>
</feature>
<dbReference type="Pfam" id="PF03389">
    <property type="entry name" value="MobA_MobL"/>
    <property type="match status" value="1"/>
</dbReference>
<reference evidence="6 7" key="1">
    <citation type="submission" date="2023-02" db="EMBL/GenBank/DDBJ databases">
        <title>Mannheimia cairiniae sp. nov., a novel species of Mannheimia obtained from moscovy ducks (Cairina moschata) and reclassification of Mannheimia ovis as heterotypic synonym of Mannheimia pernigra.</title>
        <authorList>
            <person name="Christensen H."/>
        </authorList>
    </citation>
    <scope>NUCLEOTIDE SEQUENCE [LARGE SCALE GENOMIC DNA]</scope>
    <source>
        <strain evidence="6 7">AT1</strain>
    </source>
</reference>
<dbReference type="Gene3D" id="3.30.930.30">
    <property type="match status" value="1"/>
</dbReference>
<feature type="compositionally biased region" description="Basic and acidic residues" evidence="4">
    <location>
        <begin position="264"/>
        <end position="280"/>
    </location>
</feature>
<comment type="similarity">
    <text evidence="1">Belongs to the MobA/MobL family.</text>
</comment>
<dbReference type="RefSeq" id="WP_273749863.1">
    <property type="nucleotide sequence ID" value="NZ_JAQSJE010000010.1"/>
</dbReference>
<proteinExistence type="inferred from homology"/>
<evidence type="ECO:0000256" key="1">
    <source>
        <dbReference type="ARBA" id="ARBA00010873"/>
    </source>
</evidence>
<feature type="region of interest" description="Disordered" evidence="4">
    <location>
        <begin position="424"/>
        <end position="457"/>
    </location>
</feature>